<name>A0A9P6EQG7_9AGAR</name>
<comment type="caution">
    <text evidence="2">The sequence shown here is derived from an EMBL/GenBank/DDBJ whole genome shotgun (WGS) entry which is preliminary data.</text>
</comment>
<evidence type="ECO:0000313" key="2">
    <source>
        <dbReference type="EMBL" id="KAF9533219.1"/>
    </source>
</evidence>
<protein>
    <recommendedName>
        <fullName evidence="4">Secreted protein</fullName>
    </recommendedName>
</protein>
<dbReference type="EMBL" id="MU157829">
    <property type="protein sequence ID" value="KAF9533219.1"/>
    <property type="molecule type" value="Genomic_DNA"/>
</dbReference>
<accession>A0A9P6EQG7</accession>
<gene>
    <name evidence="2" type="ORF">CPB83DRAFT_890333</name>
</gene>
<organism evidence="2 3">
    <name type="scientific">Crepidotus variabilis</name>
    <dbReference type="NCBI Taxonomy" id="179855"/>
    <lineage>
        <taxon>Eukaryota</taxon>
        <taxon>Fungi</taxon>
        <taxon>Dikarya</taxon>
        <taxon>Basidiomycota</taxon>
        <taxon>Agaricomycotina</taxon>
        <taxon>Agaricomycetes</taxon>
        <taxon>Agaricomycetidae</taxon>
        <taxon>Agaricales</taxon>
        <taxon>Agaricineae</taxon>
        <taxon>Crepidotaceae</taxon>
        <taxon>Crepidotus</taxon>
    </lineage>
</organism>
<evidence type="ECO:0000256" key="1">
    <source>
        <dbReference type="SAM" id="SignalP"/>
    </source>
</evidence>
<keyword evidence="3" id="KW-1185">Reference proteome</keyword>
<feature type="signal peptide" evidence="1">
    <location>
        <begin position="1"/>
        <end position="19"/>
    </location>
</feature>
<sequence>MNITHLLSSILCFLVVAYAATPSVILPANGTSINPGQTFDFQYQSIADNGVSSYNYTVWLFTSPPTTAFATLENFASGYYFGRFAEPNFPGNPSPPNLPPAKLTMPNFATLEKGFGVGATGHNVTCYVTVLEEYATGTGTLGYRMSLSSNYIFYNNTGKALKFEVPFS</sequence>
<keyword evidence="1" id="KW-0732">Signal</keyword>
<reference evidence="2" key="1">
    <citation type="submission" date="2020-11" db="EMBL/GenBank/DDBJ databases">
        <authorList>
            <consortium name="DOE Joint Genome Institute"/>
            <person name="Ahrendt S."/>
            <person name="Riley R."/>
            <person name="Andreopoulos W."/>
            <person name="Labutti K."/>
            <person name="Pangilinan J."/>
            <person name="Ruiz-Duenas F.J."/>
            <person name="Barrasa J.M."/>
            <person name="Sanchez-Garcia M."/>
            <person name="Camarero S."/>
            <person name="Miyauchi S."/>
            <person name="Serrano A."/>
            <person name="Linde D."/>
            <person name="Babiker R."/>
            <person name="Drula E."/>
            <person name="Ayuso-Fernandez I."/>
            <person name="Pacheco R."/>
            <person name="Padilla G."/>
            <person name="Ferreira P."/>
            <person name="Barriuso J."/>
            <person name="Kellner H."/>
            <person name="Castanera R."/>
            <person name="Alfaro M."/>
            <person name="Ramirez L."/>
            <person name="Pisabarro A.G."/>
            <person name="Kuo A."/>
            <person name="Tritt A."/>
            <person name="Lipzen A."/>
            <person name="He G."/>
            <person name="Yan M."/>
            <person name="Ng V."/>
            <person name="Cullen D."/>
            <person name="Martin F."/>
            <person name="Rosso M.-N."/>
            <person name="Henrissat B."/>
            <person name="Hibbett D."/>
            <person name="Martinez A.T."/>
            <person name="Grigoriev I.V."/>
        </authorList>
    </citation>
    <scope>NUCLEOTIDE SEQUENCE</scope>
    <source>
        <strain evidence="2">CBS 506.95</strain>
    </source>
</reference>
<evidence type="ECO:0000313" key="3">
    <source>
        <dbReference type="Proteomes" id="UP000807306"/>
    </source>
</evidence>
<dbReference type="OrthoDB" id="3944184at2759"/>
<dbReference type="Proteomes" id="UP000807306">
    <property type="component" value="Unassembled WGS sequence"/>
</dbReference>
<proteinExistence type="predicted"/>
<evidence type="ECO:0008006" key="4">
    <source>
        <dbReference type="Google" id="ProtNLM"/>
    </source>
</evidence>
<dbReference type="AlphaFoldDB" id="A0A9P6EQG7"/>
<feature type="chain" id="PRO_5040289409" description="Secreted protein" evidence="1">
    <location>
        <begin position="20"/>
        <end position="168"/>
    </location>
</feature>